<feature type="region of interest" description="Disordered" evidence="1">
    <location>
        <begin position="1"/>
        <end position="165"/>
    </location>
</feature>
<dbReference type="RefSeq" id="WP_229892175.1">
    <property type="nucleotide sequence ID" value="NZ_BMUU01000001.1"/>
</dbReference>
<dbReference type="EMBL" id="BMUU01000001">
    <property type="protein sequence ID" value="GGY18701.1"/>
    <property type="molecule type" value="Genomic_DNA"/>
</dbReference>
<evidence type="ECO:0000313" key="3">
    <source>
        <dbReference type="Proteomes" id="UP000600946"/>
    </source>
</evidence>
<name>A0ABQ2ZKC1_9ACTN</name>
<protein>
    <submittedName>
        <fullName evidence="2">Uncharacterized protein</fullName>
    </submittedName>
</protein>
<reference evidence="3" key="1">
    <citation type="journal article" date="2019" name="Int. J. Syst. Evol. Microbiol.">
        <title>The Global Catalogue of Microorganisms (GCM) 10K type strain sequencing project: providing services to taxonomists for standard genome sequencing and annotation.</title>
        <authorList>
            <consortium name="The Broad Institute Genomics Platform"/>
            <consortium name="The Broad Institute Genome Sequencing Center for Infectious Disease"/>
            <person name="Wu L."/>
            <person name="Ma J."/>
        </authorList>
    </citation>
    <scope>NUCLEOTIDE SEQUENCE [LARGE SCALE GENOMIC DNA]</scope>
    <source>
        <strain evidence="3">JCM 4594</strain>
    </source>
</reference>
<dbReference type="GeneID" id="96295759"/>
<gene>
    <name evidence="2" type="ORF">GCM10010326_09290</name>
</gene>
<keyword evidence="3" id="KW-1185">Reference proteome</keyword>
<evidence type="ECO:0000313" key="2">
    <source>
        <dbReference type="EMBL" id="GGY18701.1"/>
    </source>
</evidence>
<sequence length="246" mass="25603">MTKPERSASDQPLADKLVSGHDVPEQPGTHQPGIARDVPAGAAADQPLSGGAVPDRAAAGEPLTGRDVPERAAPDQSVAGRTATPDQSVTGRTATPDQALPDQPGTGKHLTGQPAAGQPVSERSLSGHPVAEQPAAEGRVPEQAGRRTGAESGAVDDGAVLPPHEREKLQLRLHHAVGGFVDEPRAAVEEAASAVDALTERIIETLGQRRGTLRASWQDASGGSATEDLRMALREYRRLAERLLSL</sequence>
<proteinExistence type="predicted"/>
<comment type="caution">
    <text evidence="2">The sequence shown here is derived from an EMBL/GenBank/DDBJ whole genome shotgun (WGS) entry which is preliminary data.</text>
</comment>
<organism evidence="2 3">
    <name type="scientific">Streptomyces xanthochromogenes</name>
    <dbReference type="NCBI Taxonomy" id="67384"/>
    <lineage>
        <taxon>Bacteria</taxon>
        <taxon>Bacillati</taxon>
        <taxon>Actinomycetota</taxon>
        <taxon>Actinomycetes</taxon>
        <taxon>Kitasatosporales</taxon>
        <taxon>Streptomycetaceae</taxon>
        <taxon>Streptomyces</taxon>
    </lineage>
</organism>
<accession>A0ABQ2ZKC1</accession>
<dbReference type="Proteomes" id="UP000600946">
    <property type="component" value="Unassembled WGS sequence"/>
</dbReference>
<feature type="compositionally biased region" description="Polar residues" evidence="1">
    <location>
        <begin position="84"/>
        <end position="96"/>
    </location>
</feature>
<evidence type="ECO:0000256" key="1">
    <source>
        <dbReference type="SAM" id="MobiDB-lite"/>
    </source>
</evidence>